<proteinExistence type="predicted"/>
<protein>
    <submittedName>
        <fullName evidence="7">CidA/LrgA family protein</fullName>
    </submittedName>
</protein>
<name>A0ABX7AU26_9BACI</name>
<evidence type="ECO:0000256" key="6">
    <source>
        <dbReference type="SAM" id="Phobius"/>
    </source>
</evidence>
<dbReference type="EMBL" id="CP067341">
    <property type="protein sequence ID" value="QQP13467.1"/>
    <property type="molecule type" value="Genomic_DNA"/>
</dbReference>
<evidence type="ECO:0000256" key="4">
    <source>
        <dbReference type="ARBA" id="ARBA00022989"/>
    </source>
</evidence>
<comment type="subcellular location">
    <subcellularLocation>
        <location evidence="1">Cell membrane</location>
        <topology evidence="1">Multi-pass membrane protein</topology>
    </subcellularLocation>
</comment>
<feature type="transmembrane region" description="Helical" evidence="6">
    <location>
        <begin position="74"/>
        <end position="93"/>
    </location>
</feature>
<feature type="transmembrane region" description="Helical" evidence="6">
    <location>
        <begin position="46"/>
        <end position="62"/>
    </location>
</feature>
<dbReference type="PANTHER" id="PTHR33931">
    <property type="entry name" value="HOLIN-LIKE PROTEIN CIDA-RELATED"/>
    <property type="match status" value="1"/>
</dbReference>
<keyword evidence="3 6" id="KW-0812">Transmembrane</keyword>
<feature type="transmembrane region" description="Helical" evidence="6">
    <location>
        <begin position="21"/>
        <end position="40"/>
    </location>
</feature>
<evidence type="ECO:0000256" key="2">
    <source>
        <dbReference type="ARBA" id="ARBA00022475"/>
    </source>
</evidence>
<dbReference type="InterPro" id="IPR005538">
    <property type="entry name" value="LrgA/CidA"/>
</dbReference>
<evidence type="ECO:0000256" key="1">
    <source>
        <dbReference type="ARBA" id="ARBA00004651"/>
    </source>
</evidence>
<dbReference type="NCBIfam" id="NF002460">
    <property type="entry name" value="PRK01658.1"/>
    <property type="match status" value="1"/>
</dbReference>
<keyword evidence="8" id="KW-1185">Reference proteome</keyword>
<keyword evidence="4 6" id="KW-1133">Transmembrane helix</keyword>
<dbReference type="Pfam" id="PF03788">
    <property type="entry name" value="LrgA"/>
    <property type="match status" value="1"/>
</dbReference>
<sequence>MKCGEMLNENFAAMLKRVVRIIVQIGVLNIFYYMGVGIVTLLHVPLPGSVIGLLLLALALNFKIIKVEYIQDGAGFLIGVLTLFFIPATVGVIDYPELLSTTGLLIILAVIASTLISIYVTGLLSQIIERKELAKKESEAIVEDGEGELTVD</sequence>
<dbReference type="PANTHER" id="PTHR33931:SF2">
    <property type="entry name" value="HOLIN-LIKE PROTEIN CIDA"/>
    <property type="match status" value="1"/>
</dbReference>
<keyword evidence="2" id="KW-1003">Cell membrane</keyword>
<evidence type="ECO:0000256" key="3">
    <source>
        <dbReference type="ARBA" id="ARBA00022692"/>
    </source>
</evidence>
<evidence type="ECO:0000313" key="7">
    <source>
        <dbReference type="EMBL" id="QQP13467.1"/>
    </source>
</evidence>
<evidence type="ECO:0000256" key="5">
    <source>
        <dbReference type="ARBA" id="ARBA00023136"/>
    </source>
</evidence>
<gene>
    <name evidence="7" type="ORF">FJQ98_05230</name>
</gene>
<dbReference type="Proteomes" id="UP000596049">
    <property type="component" value="Chromosome"/>
</dbReference>
<organism evidence="7 8">
    <name type="scientific">Lysinibacillus agricola</name>
    <dbReference type="NCBI Taxonomy" id="2590012"/>
    <lineage>
        <taxon>Bacteria</taxon>
        <taxon>Bacillati</taxon>
        <taxon>Bacillota</taxon>
        <taxon>Bacilli</taxon>
        <taxon>Bacillales</taxon>
        <taxon>Bacillaceae</taxon>
        <taxon>Lysinibacillus</taxon>
    </lineage>
</organism>
<feature type="transmembrane region" description="Helical" evidence="6">
    <location>
        <begin position="105"/>
        <end position="128"/>
    </location>
</feature>
<accession>A0ABX7AU26</accession>
<evidence type="ECO:0000313" key="8">
    <source>
        <dbReference type="Proteomes" id="UP000596049"/>
    </source>
</evidence>
<reference evidence="7 8" key="1">
    <citation type="submission" date="2020-01" db="EMBL/GenBank/DDBJ databases">
        <authorList>
            <person name="Liu G."/>
            <person name="Liu B."/>
        </authorList>
    </citation>
    <scope>NUCLEOTIDE SEQUENCE [LARGE SCALE GENOMIC DNA]</scope>
    <source>
        <strain evidence="7 8">FJAT-51161</strain>
    </source>
</reference>
<keyword evidence="5 6" id="KW-0472">Membrane</keyword>